<feature type="region of interest" description="Disordered" evidence="1">
    <location>
        <begin position="1"/>
        <end position="124"/>
    </location>
</feature>
<feature type="compositionally biased region" description="Acidic residues" evidence="1">
    <location>
        <begin position="88"/>
        <end position="107"/>
    </location>
</feature>
<evidence type="ECO:0000256" key="1">
    <source>
        <dbReference type="SAM" id="MobiDB-lite"/>
    </source>
</evidence>
<proteinExistence type="predicted"/>
<name>A0A382F1N7_9ZZZZ</name>
<feature type="compositionally biased region" description="Basic and acidic residues" evidence="1">
    <location>
        <begin position="108"/>
        <end position="124"/>
    </location>
</feature>
<accession>A0A382F1N7</accession>
<organism evidence="2">
    <name type="scientific">marine metagenome</name>
    <dbReference type="NCBI Taxonomy" id="408172"/>
    <lineage>
        <taxon>unclassified sequences</taxon>
        <taxon>metagenomes</taxon>
        <taxon>ecological metagenomes</taxon>
    </lineage>
</organism>
<dbReference type="EMBL" id="UINC01047531">
    <property type="protein sequence ID" value="SVB56916.1"/>
    <property type="molecule type" value="Genomic_DNA"/>
</dbReference>
<reference evidence="2" key="1">
    <citation type="submission" date="2018-05" db="EMBL/GenBank/DDBJ databases">
        <authorList>
            <person name="Lanie J.A."/>
            <person name="Ng W.-L."/>
            <person name="Kazmierczak K.M."/>
            <person name="Andrzejewski T.M."/>
            <person name="Davidsen T.M."/>
            <person name="Wayne K.J."/>
            <person name="Tettelin H."/>
            <person name="Glass J.I."/>
            <person name="Rusch D."/>
            <person name="Podicherti R."/>
            <person name="Tsui H.-C.T."/>
            <person name="Winkler M.E."/>
        </authorList>
    </citation>
    <scope>NUCLEOTIDE SEQUENCE</scope>
</reference>
<protein>
    <submittedName>
        <fullName evidence="2">Uncharacterized protein</fullName>
    </submittedName>
</protein>
<evidence type="ECO:0000313" key="2">
    <source>
        <dbReference type="EMBL" id="SVB56916.1"/>
    </source>
</evidence>
<feature type="non-terminal residue" evidence="2">
    <location>
        <position position="195"/>
    </location>
</feature>
<gene>
    <name evidence="2" type="ORF">METZ01_LOCUS209770</name>
</gene>
<dbReference type="AlphaFoldDB" id="A0A382F1N7"/>
<sequence>MVLRRKGGKEVTFTNKDNYEKAKKSGDYVSPDKKKYTKQDVDSDMYAQDTWKRFGGDTGTDADFQGEPPEGAREPDDGDFTKSADYDMWSDEDPEDAGEPDFYDPEDYEKLYPDKTKPKDEVGDIKYGKGFSPDSDHMFDSVAGSASSASDKYSELLDSVKSGNWKQFRSRIHDIYDEDAREHLLNLSNHVDSGT</sequence>
<feature type="compositionally biased region" description="Basic and acidic residues" evidence="1">
    <location>
        <begin position="17"/>
        <end position="41"/>
    </location>
</feature>
<feature type="compositionally biased region" description="Basic and acidic residues" evidence="1">
    <location>
        <begin position="70"/>
        <end position="85"/>
    </location>
</feature>